<protein>
    <submittedName>
        <fullName evidence="2">Uncharacterized protein</fullName>
    </submittedName>
</protein>
<dbReference type="EMBL" id="CP000300">
    <property type="protein sequence ID" value="ABE52437.1"/>
    <property type="molecule type" value="Genomic_DNA"/>
</dbReference>
<name>Q12VT9_METBU</name>
<keyword evidence="1" id="KW-0472">Membrane</keyword>
<proteinExistence type="predicted"/>
<dbReference type="Proteomes" id="UP000001979">
    <property type="component" value="Chromosome"/>
</dbReference>
<evidence type="ECO:0000256" key="1">
    <source>
        <dbReference type="SAM" id="Phobius"/>
    </source>
</evidence>
<keyword evidence="1" id="KW-1133">Transmembrane helix</keyword>
<keyword evidence="1" id="KW-0812">Transmembrane</keyword>
<dbReference type="KEGG" id="mbu:Mbur_1530"/>
<dbReference type="AlphaFoldDB" id="Q12VT9"/>
<sequence length="185" mass="21728">MKITDLLLQNVFLPIVSVISVPIGLSIYSWLKTREWLLYIEKIELKYWIVLCLLVLLWYTAIIIKSRYYKIKMANMDPLVGVARFPINGWKNIAKISYQNVLWDVRIPNNPEWGFSRTDNSAEDVDIKTPHRCPKCEVELEENKNLWRGIVGHVLVVALRKIIKIVGTLKRNVLKNLQRKNLKMR</sequence>
<gene>
    <name evidence="2" type="ordered locus">Mbur_1530</name>
</gene>
<feature type="transmembrane region" description="Helical" evidence="1">
    <location>
        <begin position="47"/>
        <end position="64"/>
    </location>
</feature>
<dbReference type="HOGENOM" id="CLU_1458191_0_0_2"/>
<evidence type="ECO:0000313" key="3">
    <source>
        <dbReference type="Proteomes" id="UP000001979"/>
    </source>
</evidence>
<feature type="transmembrane region" description="Helical" evidence="1">
    <location>
        <begin position="12"/>
        <end position="31"/>
    </location>
</feature>
<keyword evidence="3" id="KW-1185">Reference proteome</keyword>
<organism evidence="2 3">
    <name type="scientific">Methanococcoides burtonii (strain DSM 6242 / NBRC 107633 / OCM 468 / ACE-M)</name>
    <dbReference type="NCBI Taxonomy" id="259564"/>
    <lineage>
        <taxon>Archaea</taxon>
        <taxon>Methanobacteriati</taxon>
        <taxon>Methanobacteriota</taxon>
        <taxon>Stenosarchaea group</taxon>
        <taxon>Methanomicrobia</taxon>
        <taxon>Methanosarcinales</taxon>
        <taxon>Methanosarcinaceae</taxon>
        <taxon>Methanococcoides</taxon>
    </lineage>
</organism>
<accession>Q12VT9</accession>
<evidence type="ECO:0000313" key="2">
    <source>
        <dbReference type="EMBL" id="ABE52437.1"/>
    </source>
</evidence>
<reference evidence="3" key="1">
    <citation type="journal article" date="2009" name="ISME J.">
        <title>The genome sequence of the psychrophilic archaeon, Methanococcoides burtonii: the role of genome evolution in cold adaptation.</title>
        <authorList>
            <person name="Allen M.A."/>
            <person name="Lauro F.M."/>
            <person name="Williams T.J."/>
            <person name="Burg D."/>
            <person name="Siddiqui K.S."/>
            <person name="De Francisci D."/>
            <person name="Chong K.W."/>
            <person name="Pilak O."/>
            <person name="Chew H.H."/>
            <person name="De Maere M.Z."/>
            <person name="Ting L."/>
            <person name="Katrib M."/>
            <person name="Ng C."/>
            <person name="Sowers K.R."/>
            <person name="Galperin M.Y."/>
            <person name="Anderson I.J."/>
            <person name="Ivanova N."/>
            <person name="Dalin E."/>
            <person name="Martinez M."/>
            <person name="Lapidus A."/>
            <person name="Hauser L."/>
            <person name="Land M."/>
            <person name="Thomas T."/>
            <person name="Cavicchioli R."/>
        </authorList>
    </citation>
    <scope>NUCLEOTIDE SEQUENCE [LARGE SCALE GENOMIC DNA]</scope>
    <source>
        <strain evidence="3">DSM 6242 / NBRC 107633 / OCM 468 / ACE-M</strain>
    </source>
</reference>
<dbReference type="RefSeq" id="WP_011499581.1">
    <property type="nucleotide sequence ID" value="NC_007955.1"/>
</dbReference>
<dbReference type="GeneID" id="3997353"/>
<dbReference type="OrthoDB" id="385439at2157"/>